<accession>A0A943V1J2</accession>
<dbReference type="PANTHER" id="PTHR46558">
    <property type="entry name" value="TRACRIPTIONAL REGULATORY PROTEIN-RELATED-RELATED"/>
    <property type="match status" value="1"/>
</dbReference>
<comment type="caution">
    <text evidence="3">The sequence shown here is derived from an EMBL/GenBank/DDBJ whole genome shotgun (WGS) entry which is preliminary data.</text>
</comment>
<sequence length="64" mass="7577">MNLIEARKKERYTQQQVADYLGISRPTYRKMEENPETVTVEDAKKLSRFFKVDIADIFFGENCN</sequence>
<gene>
    <name evidence="3" type="ORF">KH142_08455</name>
</gene>
<reference evidence="3" key="1">
    <citation type="submission" date="2021-02" db="EMBL/GenBank/DDBJ databases">
        <title>Infant gut strain persistence is associated with maternal origin, phylogeny, and functional potential including surface adhesion and iron acquisition.</title>
        <authorList>
            <person name="Lou Y.C."/>
        </authorList>
    </citation>
    <scope>NUCLEOTIDE SEQUENCE</scope>
    <source>
        <strain evidence="3">L2_039_000G1_dasL2_039_000G1_concoct_11</strain>
    </source>
</reference>
<dbReference type="InterPro" id="IPR010982">
    <property type="entry name" value="Lambda_DNA-bd_dom_sf"/>
</dbReference>
<feature type="domain" description="HTH cro/C1-type" evidence="2">
    <location>
        <begin position="3"/>
        <end position="57"/>
    </location>
</feature>
<dbReference type="SMART" id="SM00530">
    <property type="entry name" value="HTH_XRE"/>
    <property type="match status" value="1"/>
</dbReference>
<evidence type="ECO:0000313" key="3">
    <source>
        <dbReference type="EMBL" id="MBS6941481.1"/>
    </source>
</evidence>
<dbReference type="PROSITE" id="PS50943">
    <property type="entry name" value="HTH_CROC1"/>
    <property type="match status" value="1"/>
</dbReference>
<evidence type="ECO:0000259" key="2">
    <source>
        <dbReference type="PROSITE" id="PS50943"/>
    </source>
</evidence>
<dbReference type="SUPFAM" id="SSF47413">
    <property type="entry name" value="lambda repressor-like DNA-binding domains"/>
    <property type="match status" value="1"/>
</dbReference>
<protein>
    <submittedName>
        <fullName evidence="3">Helix-turn-helix transcriptional regulator</fullName>
    </submittedName>
</protein>
<dbReference type="Gene3D" id="1.10.260.40">
    <property type="entry name" value="lambda repressor-like DNA-binding domains"/>
    <property type="match status" value="1"/>
</dbReference>
<dbReference type="EMBL" id="JAGZSV010000200">
    <property type="protein sequence ID" value="MBS6941481.1"/>
    <property type="molecule type" value="Genomic_DNA"/>
</dbReference>
<dbReference type="AlphaFoldDB" id="A0A943V1J2"/>
<dbReference type="Proteomes" id="UP000727506">
    <property type="component" value="Unassembled WGS sequence"/>
</dbReference>
<name>A0A943V1J2_9ACTN</name>
<dbReference type="InterPro" id="IPR001387">
    <property type="entry name" value="Cro/C1-type_HTH"/>
</dbReference>
<proteinExistence type="predicted"/>
<evidence type="ECO:0000313" key="4">
    <source>
        <dbReference type="Proteomes" id="UP000727506"/>
    </source>
</evidence>
<keyword evidence="1" id="KW-0238">DNA-binding</keyword>
<dbReference type="Pfam" id="PF01381">
    <property type="entry name" value="HTH_3"/>
    <property type="match status" value="1"/>
</dbReference>
<organism evidence="3 4">
    <name type="scientific">Slackia piriformis</name>
    <dbReference type="NCBI Taxonomy" id="626934"/>
    <lineage>
        <taxon>Bacteria</taxon>
        <taxon>Bacillati</taxon>
        <taxon>Actinomycetota</taxon>
        <taxon>Coriobacteriia</taxon>
        <taxon>Eggerthellales</taxon>
        <taxon>Eggerthellaceae</taxon>
        <taxon>Slackia</taxon>
    </lineage>
</organism>
<dbReference type="CDD" id="cd00093">
    <property type="entry name" value="HTH_XRE"/>
    <property type="match status" value="1"/>
</dbReference>
<evidence type="ECO:0000256" key="1">
    <source>
        <dbReference type="ARBA" id="ARBA00023125"/>
    </source>
</evidence>
<dbReference type="PANTHER" id="PTHR46558:SF4">
    <property type="entry name" value="DNA-BIDING PHAGE PROTEIN"/>
    <property type="match status" value="1"/>
</dbReference>
<dbReference type="GO" id="GO:0003677">
    <property type="term" value="F:DNA binding"/>
    <property type="evidence" value="ECO:0007669"/>
    <property type="project" value="UniProtKB-KW"/>
</dbReference>